<name>A0A871R1T5_DEKBR</name>
<evidence type="ECO:0000256" key="2">
    <source>
        <dbReference type="ARBA" id="ARBA00023242"/>
    </source>
</evidence>
<proteinExistence type="inferred from homology"/>
<evidence type="ECO:0008006" key="6">
    <source>
        <dbReference type="Google" id="ProtNLM"/>
    </source>
</evidence>
<dbReference type="GO" id="GO:0005634">
    <property type="term" value="C:nucleus"/>
    <property type="evidence" value="ECO:0007669"/>
    <property type="project" value="UniProtKB-SubCell"/>
</dbReference>
<dbReference type="PANTHER" id="PTHR13107">
    <property type="entry name" value="N6-ADENOSINE-METHYLTRANSFERASE NON-CATALYTIC SUBUNIT"/>
    <property type="match status" value="1"/>
</dbReference>
<reference evidence="4" key="2">
    <citation type="journal article" name="BMC Genomics">
        <title>New genome assemblies reveal patterns of domestication and adaptation across Brettanomyces (Dekkera) species.</title>
        <authorList>
            <person name="Roach M.J."/>
            <person name="Borneman A.R."/>
        </authorList>
    </citation>
    <scope>NUCLEOTIDE SEQUENCE</scope>
    <source>
        <strain evidence="4">UCD 2041</strain>
    </source>
</reference>
<evidence type="ECO:0000313" key="5">
    <source>
        <dbReference type="Proteomes" id="UP000663131"/>
    </source>
</evidence>
<dbReference type="Pfam" id="PF05063">
    <property type="entry name" value="MT-A70"/>
    <property type="match status" value="1"/>
</dbReference>
<dbReference type="OrthoDB" id="14833at2759"/>
<evidence type="ECO:0000256" key="3">
    <source>
        <dbReference type="PROSITE-ProRule" id="PRU00489"/>
    </source>
</evidence>
<dbReference type="AlphaFoldDB" id="A0A871R1T5"/>
<evidence type="ECO:0000313" key="4">
    <source>
        <dbReference type="EMBL" id="QOU19076.1"/>
    </source>
</evidence>
<accession>A0A871R1T5</accession>
<dbReference type="InterPro" id="IPR045123">
    <property type="entry name" value="METTL14-like"/>
</dbReference>
<dbReference type="EMBL" id="CP063133">
    <property type="protein sequence ID" value="QOU19076.1"/>
    <property type="molecule type" value="Genomic_DNA"/>
</dbReference>
<comment type="similarity">
    <text evidence="3">Belongs to the MT-A70-like family.</text>
</comment>
<reference evidence="4" key="1">
    <citation type="submission" date="2020-10" db="EMBL/GenBank/DDBJ databases">
        <authorList>
            <person name="Palmer J.M."/>
        </authorList>
    </citation>
    <scope>NUCLEOTIDE SEQUENCE</scope>
    <source>
        <strain evidence="4">UCD 2041</strain>
    </source>
</reference>
<dbReference type="PANTHER" id="PTHR13107:SF0">
    <property type="entry name" value="N6-ADENOSINE-METHYLTRANSFERASE NON-CATALYTIC SUBUNIT"/>
    <property type="match status" value="1"/>
</dbReference>
<evidence type="ECO:0000256" key="1">
    <source>
        <dbReference type="ARBA" id="ARBA00004123"/>
    </source>
</evidence>
<sequence length="380" mass="43563">MNERLNKRFESDKRKRDIWRLNTSRGISPLKTISRDFTNRPGAGHKLMAVKMASAHSARGFGGSNNYIGGNYGMTSQYIGFRPKTNSSPGCFKNDYSNHYIHSGILPVRYIRNAKQQVEGYPKLQRLCRLKEQQIRKYATVPFGARVKTENMVKTLNSWVHNYHLQFDVIMIGALSENQLLYPILSQLPIDKLAAKPGFLFIWASTQKISELSRLLNDPNSWAKRFRRSEELIFVPVDKNSPYYPTEANIPEKQILEELQWHCWMCITGTVRRSTDKELIHCNINTDFAVENQSTGNSAVPNQIYEVAENFSNSTRRLHIIPTSTGLDHPVKMRPGWVIISPDVILDNFNPERYGKELGAVGQRIPLTNDIEQLRPKTPN</sequence>
<dbReference type="GO" id="GO:0036396">
    <property type="term" value="C:RNA N6-methyladenosine methyltransferase complex"/>
    <property type="evidence" value="ECO:0007669"/>
    <property type="project" value="TreeGrafter"/>
</dbReference>
<dbReference type="GeneID" id="64576220"/>
<dbReference type="RefSeq" id="XP_041135569.1">
    <property type="nucleotide sequence ID" value="XM_041282793.1"/>
</dbReference>
<dbReference type="PROSITE" id="PS51592">
    <property type="entry name" value="SAM_MTA70L_2"/>
    <property type="match status" value="1"/>
</dbReference>
<protein>
    <recommendedName>
        <fullName evidence="6">Karyogamy protein KAR4</fullName>
    </recommendedName>
</protein>
<dbReference type="PROSITE" id="PS51143">
    <property type="entry name" value="MT_A70"/>
    <property type="match status" value="1"/>
</dbReference>
<gene>
    <name evidence="4" type="ORF">BRETT_004297</name>
</gene>
<dbReference type="Proteomes" id="UP000663131">
    <property type="component" value="Chromosome 5"/>
</dbReference>
<organism evidence="4 5">
    <name type="scientific">Dekkera bruxellensis</name>
    <name type="common">Brettanomyces custersii</name>
    <dbReference type="NCBI Taxonomy" id="5007"/>
    <lineage>
        <taxon>Eukaryota</taxon>
        <taxon>Fungi</taxon>
        <taxon>Dikarya</taxon>
        <taxon>Ascomycota</taxon>
        <taxon>Saccharomycotina</taxon>
        <taxon>Pichiomycetes</taxon>
        <taxon>Pichiales</taxon>
        <taxon>Pichiaceae</taxon>
        <taxon>Brettanomyces</taxon>
    </lineage>
</organism>
<dbReference type="KEGG" id="bbrx:BRETT_004297"/>
<dbReference type="InterPro" id="IPR007757">
    <property type="entry name" value="MT-A70-like"/>
</dbReference>
<comment type="subcellular location">
    <subcellularLocation>
        <location evidence="1">Nucleus</location>
    </subcellularLocation>
</comment>
<dbReference type="GO" id="GO:0003729">
    <property type="term" value="F:mRNA binding"/>
    <property type="evidence" value="ECO:0007669"/>
    <property type="project" value="TreeGrafter"/>
</dbReference>
<keyword evidence="2" id="KW-0539">Nucleus</keyword>